<feature type="signal peptide" evidence="1">
    <location>
        <begin position="1"/>
        <end position="40"/>
    </location>
</feature>
<feature type="chain" id="PRO_5008263994" evidence="1">
    <location>
        <begin position="41"/>
        <end position="105"/>
    </location>
</feature>
<sequence>MQLRMSMGNGHFAISAISGGRSLISILLCALFAVLSLTLASPDSAGQPPLPGPGLSYGGIPYGSMSGNVAEYFKRQAPSFVRGRILSPASHNLTQVNYAPVEQWL</sequence>
<dbReference type="EMBL" id="KQ459586">
    <property type="protein sequence ID" value="KPI98090.1"/>
    <property type="molecule type" value="Genomic_DNA"/>
</dbReference>
<protein>
    <submittedName>
        <fullName evidence="2">Uncharacterized protein</fullName>
    </submittedName>
</protein>
<organism evidence="2 3">
    <name type="scientific">Papilio xuthus</name>
    <name type="common">Asian swallowtail butterfly</name>
    <dbReference type="NCBI Taxonomy" id="66420"/>
    <lineage>
        <taxon>Eukaryota</taxon>
        <taxon>Metazoa</taxon>
        <taxon>Ecdysozoa</taxon>
        <taxon>Arthropoda</taxon>
        <taxon>Hexapoda</taxon>
        <taxon>Insecta</taxon>
        <taxon>Pterygota</taxon>
        <taxon>Neoptera</taxon>
        <taxon>Endopterygota</taxon>
        <taxon>Lepidoptera</taxon>
        <taxon>Glossata</taxon>
        <taxon>Ditrysia</taxon>
        <taxon>Papilionoidea</taxon>
        <taxon>Papilionidae</taxon>
        <taxon>Papilioninae</taxon>
        <taxon>Papilio</taxon>
    </lineage>
</organism>
<gene>
    <name evidence="2" type="ORF">RR46_11211</name>
</gene>
<name>A0A194Q3V7_PAPXU</name>
<accession>A0A194Q3V7</accession>
<evidence type="ECO:0000256" key="1">
    <source>
        <dbReference type="SAM" id="SignalP"/>
    </source>
</evidence>
<keyword evidence="3" id="KW-1185">Reference proteome</keyword>
<evidence type="ECO:0000313" key="3">
    <source>
        <dbReference type="Proteomes" id="UP000053268"/>
    </source>
</evidence>
<proteinExistence type="predicted"/>
<dbReference type="AlphaFoldDB" id="A0A194Q3V7"/>
<dbReference type="Proteomes" id="UP000053268">
    <property type="component" value="Unassembled WGS sequence"/>
</dbReference>
<evidence type="ECO:0000313" key="2">
    <source>
        <dbReference type="EMBL" id="KPI98090.1"/>
    </source>
</evidence>
<reference evidence="2 3" key="1">
    <citation type="journal article" date="2015" name="Nat. Commun.">
        <title>Outbred genome sequencing and CRISPR/Cas9 gene editing in butterflies.</title>
        <authorList>
            <person name="Li X."/>
            <person name="Fan D."/>
            <person name="Zhang W."/>
            <person name="Liu G."/>
            <person name="Zhang L."/>
            <person name="Zhao L."/>
            <person name="Fang X."/>
            <person name="Chen L."/>
            <person name="Dong Y."/>
            <person name="Chen Y."/>
            <person name="Ding Y."/>
            <person name="Zhao R."/>
            <person name="Feng M."/>
            <person name="Zhu Y."/>
            <person name="Feng Y."/>
            <person name="Jiang X."/>
            <person name="Zhu D."/>
            <person name="Xiang H."/>
            <person name="Feng X."/>
            <person name="Li S."/>
            <person name="Wang J."/>
            <person name="Zhang G."/>
            <person name="Kronforst M.R."/>
            <person name="Wang W."/>
        </authorList>
    </citation>
    <scope>NUCLEOTIDE SEQUENCE [LARGE SCALE GENOMIC DNA]</scope>
    <source>
        <strain evidence="2">Ya'a_city_454_Px</strain>
        <tissue evidence="2">Whole body</tissue>
    </source>
</reference>
<keyword evidence="1" id="KW-0732">Signal</keyword>